<comment type="caution">
    <text evidence="1">The sequence shown here is derived from an EMBL/GenBank/DDBJ whole genome shotgun (WGS) entry which is preliminary data.</text>
</comment>
<proteinExistence type="predicted"/>
<reference evidence="1" key="1">
    <citation type="submission" date="2023-10" db="EMBL/GenBank/DDBJ databases">
        <authorList>
            <person name="Guldener U."/>
        </authorList>
    </citation>
    <scope>NUCLEOTIDE SEQUENCE</scope>
    <source>
        <strain evidence="1">Mp4</strain>
    </source>
</reference>
<keyword evidence="2" id="KW-1185">Reference proteome</keyword>
<accession>A0AAJ5C5L7</accession>
<evidence type="ECO:0000313" key="2">
    <source>
        <dbReference type="Proteomes" id="UP001294444"/>
    </source>
</evidence>
<gene>
    <name evidence="1" type="ORF">MEPE_03581</name>
</gene>
<name>A0AAJ5C5L7_9BASI</name>
<protein>
    <submittedName>
        <fullName evidence="1">Uncharacterized protein</fullName>
    </submittedName>
</protein>
<organism evidence="1 2">
    <name type="scientific">Melanopsichium pennsylvanicum</name>
    <dbReference type="NCBI Taxonomy" id="63383"/>
    <lineage>
        <taxon>Eukaryota</taxon>
        <taxon>Fungi</taxon>
        <taxon>Dikarya</taxon>
        <taxon>Basidiomycota</taxon>
        <taxon>Ustilaginomycotina</taxon>
        <taxon>Ustilaginomycetes</taxon>
        <taxon>Ustilaginales</taxon>
        <taxon>Ustilaginaceae</taxon>
        <taxon>Melanopsichium</taxon>
    </lineage>
</organism>
<evidence type="ECO:0000313" key="1">
    <source>
        <dbReference type="EMBL" id="SNX84872.1"/>
    </source>
</evidence>
<dbReference type="Proteomes" id="UP001294444">
    <property type="component" value="Unassembled WGS sequence"/>
</dbReference>
<sequence>MTFAMLGASFRDVIFRPTNLSNLVESPTVKATLRHRWLPKLISARSRAATVFVADLDMFRQTQERCGLSGYDDQVNVRKDPSYATHGNIRAPNSGPATNIEPVQGLLTRFVMFVHFVHSVLRIVL</sequence>
<dbReference type="AlphaFoldDB" id="A0AAJ5C5L7"/>
<dbReference type="EMBL" id="OAPG01000008">
    <property type="protein sequence ID" value="SNX84872.1"/>
    <property type="molecule type" value="Genomic_DNA"/>
</dbReference>